<reference evidence="1" key="1">
    <citation type="submission" date="2021-06" db="EMBL/GenBank/DDBJ databases">
        <authorList>
            <person name="Kallberg Y."/>
            <person name="Tangrot J."/>
            <person name="Rosling A."/>
        </authorList>
    </citation>
    <scope>NUCLEOTIDE SEQUENCE</scope>
    <source>
        <strain evidence="1">IN212</strain>
    </source>
</reference>
<protein>
    <submittedName>
        <fullName evidence="1">614_t:CDS:1</fullName>
    </submittedName>
</protein>
<name>A0A9N9N897_9GLOM</name>
<organism evidence="1 2">
    <name type="scientific">Racocetra fulgida</name>
    <dbReference type="NCBI Taxonomy" id="60492"/>
    <lineage>
        <taxon>Eukaryota</taxon>
        <taxon>Fungi</taxon>
        <taxon>Fungi incertae sedis</taxon>
        <taxon>Mucoromycota</taxon>
        <taxon>Glomeromycotina</taxon>
        <taxon>Glomeromycetes</taxon>
        <taxon>Diversisporales</taxon>
        <taxon>Gigasporaceae</taxon>
        <taxon>Racocetra</taxon>
    </lineage>
</organism>
<keyword evidence="2" id="KW-1185">Reference proteome</keyword>
<dbReference type="EMBL" id="CAJVPZ010022042">
    <property type="protein sequence ID" value="CAG8709991.1"/>
    <property type="molecule type" value="Genomic_DNA"/>
</dbReference>
<dbReference type="AlphaFoldDB" id="A0A9N9N897"/>
<dbReference type="OrthoDB" id="47375at2759"/>
<sequence length="76" mass="8704">IEFEISRIVSNLSHALLNNWDIFYIAHYNYEEGQVLTESGKFKLIKSTNPINTHDYAISAYSAQKLLKDLDINSPS</sequence>
<evidence type="ECO:0000313" key="2">
    <source>
        <dbReference type="Proteomes" id="UP000789396"/>
    </source>
</evidence>
<proteinExistence type="predicted"/>
<feature type="non-terminal residue" evidence="1">
    <location>
        <position position="1"/>
    </location>
</feature>
<evidence type="ECO:0000313" key="1">
    <source>
        <dbReference type="EMBL" id="CAG8709991.1"/>
    </source>
</evidence>
<accession>A0A9N9N897</accession>
<dbReference type="Proteomes" id="UP000789396">
    <property type="component" value="Unassembled WGS sequence"/>
</dbReference>
<comment type="caution">
    <text evidence="1">The sequence shown here is derived from an EMBL/GenBank/DDBJ whole genome shotgun (WGS) entry which is preliminary data.</text>
</comment>
<gene>
    <name evidence="1" type="ORF">RFULGI_LOCUS10784</name>
</gene>